<dbReference type="EMBL" id="CP063406">
    <property type="protein sequence ID" value="QSZ32025.1"/>
    <property type="molecule type" value="Genomic_DNA"/>
</dbReference>
<accession>A0A8A3P2B6</accession>
<name>A0A8A3P2B6_9HELO</name>
<gene>
    <name evidence="1" type="ORF">DSL72_001594</name>
</gene>
<evidence type="ECO:0000313" key="1">
    <source>
        <dbReference type="EMBL" id="QSZ32025.1"/>
    </source>
</evidence>
<reference evidence="1" key="1">
    <citation type="submission" date="2020-10" db="EMBL/GenBank/DDBJ databases">
        <title>Genome Sequence of Monilinia vaccinii-corymbosi Sheds Light on Mummy Berry Disease Infection of Blueberry and Mating Type.</title>
        <authorList>
            <person name="Yow A.G."/>
            <person name="Zhang Y."/>
            <person name="Bansal K."/>
            <person name="Eacker S.M."/>
            <person name="Sullivan S."/>
            <person name="Liachko I."/>
            <person name="Cubeta M.A."/>
            <person name="Rollins J.A."/>
            <person name="Ashrafi H."/>
        </authorList>
    </citation>
    <scope>NUCLEOTIDE SEQUENCE</scope>
    <source>
        <strain evidence="1">RL-1</strain>
    </source>
</reference>
<dbReference type="Proteomes" id="UP000672032">
    <property type="component" value="Chromosome 2"/>
</dbReference>
<keyword evidence="2" id="KW-1185">Reference proteome</keyword>
<organism evidence="1 2">
    <name type="scientific">Monilinia vaccinii-corymbosi</name>
    <dbReference type="NCBI Taxonomy" id="61207"/>
    <lineage>
        <taxon>Eukaryota</taxon>
        <taxon>Fungi</taxon>
        <taxon>Dikarya</taxon>
        <taxon>Ascomycota</taxon>
        <taxon>Pezizomycotina</taxon>
        <taxon>Leotiomycetes</taxon>
        <taxon>Helotiales</taxon>
        <taxon>Sclerotiniaceae</taxon>
        <taxon>Monilinia</taxon>
    </lineage>
</organism>
<evidence type="ECO:0000313" key="2">
    <source>
        <dbReference type="Proteomes" id="UP000672032"/>
    </source>
</evidence>
<dbReference type="AlphaFoldDB" id="A0A8A3P2B6"/>
<protein>
    <submittedName>
        <fullName evidence="1">Uncharacterized protein</fullName>
    </submittedName>
</protein>
<proteinExistence type="predicted"/>
<sequence>MASQLWTICMGGFEWLGNGDGDGDGELNVGFRTLPVPWKLGVAGCLRIGVGGSFLITSCNGWFQAGPGTGSWFYYFDVVRGIDLSAWKPQLFCIRVAANAFRSRRRVSDLTDGGIKVAFLDTLRSEMSGSAVGSDVDRERTVDVPFRGAFQAKKFGCIGQDASGVICLFVNEDCKEMWKVEARQYSVTSMQYHDSMIASGCLDDKARVRDSSNSNLLQELSSNAE</sequence>